<feature type="binding site" evidence="1">
    <location>
        <position position="36"/>
    </location>
    <ligand>
        <name>Mg(2+)</name>
        <dbReference type="ChEBI" id="CHEBI:18420"/>
        <label>1</label>
    </ligand>
</feature>
<dbReference type="RefSeq" id="WP_274373063.1">
    <property type="nucleotide sequence ID" value="NZ_CP072943.1"/>
</dbReference>
<dbReference type="PANTHER" id="PTHR16222:SF12">
    <property type="entry name" value="ADP-RIBOSYLGLYCOHYDROLASE-RELATED"/>
    <property type="match status" value="1"/>
</dbReference>
<evidence type="ECO:0000256" key="1">
    <source>
        <dbReference type="PIRSR" id="PIRSR605502-1"/>
    </source>
</evidence>
<gene>
    <name evidence="2" type="ORF">KAR29_11120</name>
</gene>
<protein>
    <submittedName>
        <fullName evidence="2">ADP-ribosylglycohydrolase family protein</fullName>
    </submittedName>
</protein>
<sequence>MWGAIVGDIVGSAYERAGLKSVEFELFTGESRFTDDTVLTVAVADVLLSGREYAPALSDYGRRHFEAGFSSRFRSWILSSGKAWNDSWGNGSAMRVSPVGWAFETVEEVLAEAERSAAVSHGHPEGIRAARAVAASVFLARKGVDRRELAAFVEERCGYDLSRSLDAIRPTYRFSAAAAESVPEALCAFLESTDYEDALRKAVSLGGDADTQAAIAGAVAEAFYGAVPSSLKERARLYLTEDLLSVIDAFVARYGP</sequence>
<feature type="binding site" evidence="1">
    <location>
        <position position="35"/>
    </location>
    <ligand>
        <name>Mg(2+)</name>
        <dbReference type="ChEBI" id="CHEBI:18420"/>
        <label>1</label>
    </ligand>
</feature>
<evidence type="ECO:0000313" key="2">
    <source>
        <dbReference type="EMBL" id="QTX31871.1"/>
    </source>
</evidence>
<dbReference type="PANTHER" id="PTHR16222">
    <property type="entry name" value="ADP-RIBOSYLGLYCOHYDROLASE"/>
    <property type="match status" value="1"/>
</dbReference>
<dbReference type="KEGG" id="aram:KAR29_11120"/>
<name>A0A9Q7EYD0_9BACT</name>
<dbReference type="InterPro" id="IPR036705">
    <property type="entry name" value="Ribosyl_crysJ1_sf"/>
</dbReference>
<dbReference type="InterPro" id="IPR005502">
    <property type="entry name" value="Ribosyl_crysJ1"/>
</dbReference>
<feature type="binding site" evidence="1">
    <location>
        <position position="34"/>
    </location>
    <ligand>
        <name>Mg(2+)</name>
        <dbReference type="ChEBI" id="CHEBI:18420"/>
        <label>1</label>
    </ligand>
</feature>
<dbReference type="AlphaFoldDB" id="A0A9Q7EYD0"/>
<proteinExistence type="predicted"/>
<dbReference type="Gene3D" id="1.10.4080.10">
    <property type="entry name" value="ADP-ribosylation/Crystallin J1"/>
    <property type="match status" value="1"/>
</dbReference>
<feature type="binding site" evidence="1">
    <location>
        <position position="210"/>
    </location>
    <ligand>
        <name>Mg(2+)</name>
        <dbReference type="ChEBI" id="CHEBI:18420"/>
        <label>1</label>
    </ligand>
</feature>
<dbReference type="GO" id="GO:0046872">
    <property type="term" value="F:metal ion binding"/>
    <property type="evidence" value="ECO:0007669"/>
    <property type="project" value="UniProtKB-KW"/>
</dbReference>
<dbReference type="EMBL" id="CP072943">
    <property type="protein sequence ID" value="QTX31871.1"/>
    <property type="molecule type" value="Genomic_DNA"/>
</dbReference>
<dbReference type="Pfam" id="PF03747">
    <property type="entry name" value="ADP_ribosyl_GH"/>
    <property type="match status" value="1"/>
</dbReference>
<keyword evidence="1" id="KW-0479">Metal-binding</keyword>
<dbReference type="Proteomes" id="UP000671879">
    <property type="component" value="Chromosome"/>
</dbReference>
<dbReference type="InterPro" id="IPR050792">
    <property type="entry name" value="ADP-ribosylglycohydrolase"/>
</dbReference>
<dbReference type="SUPFAM" id="SSF101478">
    <property type="entry name" value="ADP-ribosylglycohydrolase"/>
    <property type="match status" value="1"/>
</dbReference>
<reference evidence="3" key="1">
    <citation type="submission" date="2021-04" db="EMBL/GenBank/DDBJ databases">
        <title>A novel Synergistetes isolate from a pyrite-forming mixed culture.</title>
        <authorList>
            <person name="Bunk B."/>
            <person name="Sproer C."/>
            <person name="Spring S."/>
            <person name="Pester M."/>
        </authorList>
    </citation>
    <scope>NUCLEOTIDE SEQUENCE [LARGE SCALE GENOMIC DNA]</scope>
    <source>
        <strain evidence="3">J.5.4.2-T.3.5.2</strain>
    </source>
</reference>
<keyword evidence="1" id="KW-0460">Magnesium</keyword>
<feature type="binding site" evidence="1">
    <location>
        <position position="211"/>
    </location>
    <ligand>
        <name>Mg(2+)</name>
        <dbReference type="ChEBI" id="CHEBI:18420"/>
        <label>1</label>
    </ligand>
</feature>
<organism evidence="2 3">
    <name type="scientific">Aminithiophilus ramosus</name>
    <dbReference type="NCBI Taxonomy" id="3029084"/>
    <lineage>
        <taxon>Bacteria</taxon>
        <taxon>Thermotogati</taxon>
        <taxon>Synergistota</taxon>
        <taxon>Synergistia</taxon>
        <taxon>Synergistales</taxon>
        <taxon>Aminithiophilaceae</taxon>
        <taxon>Aminithiophilus</taxon>
    </lineage>
</organism>
<keyword evidence="3" id="KW-1185">Reference proteome</keyword>
<comment type="cofactor">
    <cofactor evidence="1">
        <name>Mg(2+)</name>
        <dbReference type="ChEBI" id="CHEBI:18420"/>
    </cofactor>
    <text evidence="1">Binds 2 magnesium ions per subunit.</text>
</comment>
<feature type="binding site" evidence="1">
    <location>
        <position position="208"/>
    </location>
    <ligand>
        <name>Mg(2+)</name>
        <dbReference type="ChEBI" id="CHEBI:18420"/>
        <label>1</label>
    </ligand>
</feature>
<evidence type="ECO:0000313" key="3">
    <source>
        <dbReference type="Proteomes" id="UP000671879"/>
    </source>
</evidence>
<accession>A0A9Q7EYD0</accession>